<keyword evidence="3" id="KW-0560">Oxidoreductase</keyword>
<dbReference type="SUPFAM" id="SSF49482">
    <property type="entry name" value="Aromatic compound dioxygenase"/>
    <property type="match status" value="1"/>
</dbReference>
<evidence type="ECO:0000313" key="6">
    <source>
        <dbReference type="Proteomes" id="UP000244081"/>
    </source>
</evidence>
<feature type="domain" description="Intradiol ring-cleavage dioxygenases" evidence="4">
    <location>
        <begin position="58"/>
        <end position="86"/>
    </location>
</feature>
<dbReference type="Gene3D" id="2.60.130.10">
    <property type="entry name" value="Aromatic compound dioxygenase"/>
    <property type="match status" value="1"/>
</dbReference>
<dbReference type="OrthoDB" id="9805815at2"/>
<dbReference type="PANTHER" id="PTHR33711:SF9">
    <property type="entry name" value="PROTOCATECHUATE 3,4-DIOXYGENASE ALPHA CHAIN"/>
    <property type="match status" value="1"/>
</dbReference>
<dbReference type="CDD" id="cd03463">
    <property type="entry name" value="3_4-PCD_alpha"/>
    <property type="match status" value="1"/>
</dbReference>
<evidence type="ECO:0000256" key="1">
    <source>
        <dbReference type="ARBA" id="ARBA00007825"/>
    </source>
</evidence>
<dbReference type="RefSeq" id="WP_107991782.1">
    <property type="nucleotide sequence ID" value="NZ_QAYG01000012.1"/>
</dbReference>
<evidence type="ECO:0000256" key="3">
    <source>
        <dbReference type="ARBA" id="ARBA00023002"/>
    </source>
</evidence>
<dbReference type="NCBIfam" id="TIGR02423">
    <property type="entry name" value="protocat_alph"/>
    <property type="match status" value="1"/>
</dbReference>
<protein>
    <submittedName>
        <fullName evidence="5">Protocatechuate 3,4-dioxygenase alpha subunit</fullName>
    </submittedName>
</protein>
<dbReference type="GO" id="GO:0008199">
    <property type="term" value="F:ferric iron binding"/>
    <property type="evidence" value="ECO:0007669"/>
    <property type="project" value="InterPro"/>
</dbReference>
<gene>
    <name evidence="5" type="ORF">C8N35_11279</name>
</gene>
<accession>A0A2T5UW71</accession>
<dbReference type="PANTHER" id="PTHR33711">
    <property type="entry name" value="DIOXYGENASE, PUTATIVE (AFU_ORTHOLOGUE AFUA_2G02910)-RELATED"/>
    <property type="match status" value="1"/>
</dbReference>
<evidence type="ECO:0000259" key="4">
    <source>
        <dbReference type="PROSITE" id="PS00083"/>
    </source>
</evidence>
<dbReference type="InterPro" id="IPR000627">
    <property type="entry name" value="Intradiol_dOase_C"/>
</dbReference>
<dbReference type="AlphaFoldDB" id="A0A2T5UW71"/>
<name>A0A2T5UW71_9HYPH</name>
<comment type="similarity">
    <text evidence="1">Belongs to the intradiol ring-cleavage dioxygenase family.</text>
</comment>
<dbReference type="InterPro" id="IPR012786">
    <property type="entry name" value="Protocat_dOase_a"/>
</dbReference>
<evidence type="ECO:0000313" key="5">
    <source>
        <dbReference type="EMBL" id="PTW55754.1"/>
    </source>
</evidence>
<dbReference type="PROSITE" id="PS00083">
    <property type="entry name" value="INTRADIOL_DIOXYGENAS"/>
    <property type="match status" value="1"/>
</dbReference>
<sequence>MPETTTATASEALKQTPSQTVGPYFAYGLTAGQYGYPHTAIADSTLTDNETEGERIRVEGIVYDGNGDPINDAMIEIWQADAEGRFNHPEDTRRPNAHFEGFGRCGTGTDPENRFWFDTVKPGAADVGEAPHINMIVFARGMLVHAYTRVYFADEAEANAADPVMQSVPQERRHTLVAERRETPTGTVYRFDIHMQGDDETVFFDV</sequence>
<dbReference type="InterPro" id="IPR015889">
    <property type="entry name" value="Intradiol_dOase_core"/>
</dbReference>
<dbReference type="Pfam" id="PF00775">
    <property type="entry name" value="Dioxygenase_C"/>
    <property type="match status" value="1"/>
</dbReference>
<dbReference type="GO" id="GO:0018578">
    <property type="term" value="F:protocatechuate 3,4-dioxygenase activity"/>
    <property type="evidence" value="ECO:0007669"/>
    <property type="project" value="InterPro"/>
</dbReference>
<reference evidence="5 6" key="1">
    <citation type="submission" date="2018-04" db="EMBL/GenBank/DDBJ databases">
        <title>Genomic Encyclopedia of Archaeal and Bacterial Type Strains, Phase II (KMG-II): from individual species to whole genera.</title>
        <authorList>
            <person name="Goeker M."/>
        </authorList>
    </citation>
    <scope>NUCLEOTIDE SEQUENCE [LARGE SCALE GENOMIC DNA]</scope>
    <source>
        <strain evidence="5 6">DSM 23382</strain>
    </source>
</reference>
<dbReference type="Proteomes" id="UP000244081">
    <property type="component" value="Unassembled WGS sequence"/>
</dbReference>
<keyword evidence="6" id="KW-1185">Reference proteome</keyword>
<comment type="caution">
    <text evidence="5">The sequence shown here is derived from an EMBL/GenBank/DDBJ whole genome shotgun (WGS) entry which is preliminary data.</text>
</comment>
<dbReference type="InterPro" id="IPR050770">
    <property type="entry name" value="Intradiol_RC_Dioxygenase"/>
</dbReference>
<evidence type="ECO:0000256" key="2">
    <source>
        <dbReference type="ARBA" id="ARBA00022964"/>
    </source>
</evidence>
<proteinExistence type="inferred from homology"/>
<dbReference type="EMBL" id="QAYG01000012">
    <property type="protein sequence ID" value="PTW55754.1"/>
    <property type="molecule type" value="Genomic_DNA"/>
</dbReference>
<keyword evidence="2 5" id="KW-0223">Dioxygenase</keyword>
<organism evidence="5 6">
    <name type="scientific">Breoghania corrubedonensis</name>
    <dbReference type="NCBI Taxonomy" id="665038"/>
    <lineage>
        <taxon>Bacteria</taxon>
        <taxon>Pseudomonadati</taxon>
        <taxon>Pseudomonadota</taxon>
        <taxon>Alphaproteobacteria</taxon>
        <taxon>Hyphomicrobiales</taxon>
        <taxon>Stappiaceae</taxon>
        <taxon>Breoghania</taxon>
    </lineage>
</organism>